<comment type="subcellular location">
    <subcellularLocation>
        <location evidence="2">Endomembrane system</location>
    </subcellularLocation>
    <subcellularLocation>
        <location evidence="1">Membrane</location>
        <topology evidence="1">Single-pass membrane protein</topology>
    </subcellularLocation>
</comment>
<evidence type="ECO:0000256" key="2">
    <source>
        <dbReference type="ARBA" id="ARBA00004308"/>
    </source>
</evidence>
<keyword evidence="5 17" id="KW-0418">Kinase</keyword>
<dbReference type="PROSITE" id="PS50038">
    <property type="entry name" value="FZ"/>
    <property type="match status" value="1"/>
</dbReference>
<evidence type="ECO:0000256" key="13">
    <source>
        <dbReference type="SAM" id="Phobius"/>
    </source>
</evidence>
<reference evidence="17" key="1">
    <citation type="submission" date="2023-03" db="EMBL/GenBank/DDBJ databases">
        <authorList>
            <person name="Steffen K."/>
            <person name="Cardenas P."/>
        </authorList>
    </citation>
    <scope>NUCLEOTIDE SEQUENCE</scope>
</reference>
<keyword evidence="7 13" id="KW-0472">Membrane</keyword>
<dbReference type="AlphaFoldDB" id="A0AA35X1J3"/>
<dbReference type="PROSITE" id="PS00107">
    <property type="entry name" value="PROTEIN_KINASE_ATP"/>
    <property type="match status" value="1"/>
</dbReference>
<keyword evidence="13" id="KW-1133">Transmembrane helix</keyword>
<dbReference type="PRINTS" id="PR00109">
    <property type="entry name" value="TYRKINASE"/>
</dbReference>
<dbReference type="InterPro" id="IPR017441">
    <property type="entry name" value="Protein_kinase_ATP_BS"/>
</dbReference>
<dbReference type="GO" id="GO:0007169">
    <property type="term" value="P:cell surface receptor protein tyrosine kinase signaling pathway"/>
    <property type="evidence" value="ECO:0007669"/>
    <property type="project" value="TreeGrafter"/>
</dbReference>
<evidence type="ECO:0000259" key="14">
    <source>
        <dbReference type="PROSITE" id="PS50011"/>
    </source>
</evidence>
<dbReference type="GO" id="GO:0012505">
    <property type="term" value="C:endomembrane system"/>
    <property type="evidence" value="ECO:0007669"/>
    <property type="project" value="UniProtKB-SubCell"/>
</dbReference>
<evidence type="ECO:0000313" key="18">
    <source>
        <dbReference type="Proteomes" id="UP001174909"/>
    </source>
</evidence>
<evidence type="ECO:0000256" key="1">
    <source>
        <dbReference type="ARBA" id="ARBA00004167"/>
    </source>
</evidence>
<evidence type="ECO:0000313" key="17">
    <source>
        <dbReference type="EMBL" id="CAI8034407.1"/>
    </source>
</evidence>
<dbReference type="InterPro" id="IPR036790">
    <property type="entry name" value="Frizzled_dom_sf"/>
</dbReference>
<comment type="caution">
    <text evidence="17">The sequence shown here is derived from an EMBL/GenBank/DDBJ whole genome shotgun (WGS) entry which is preliminary data.</text>
</comment>
<dbReference type="Proteomes" id="UP001174909">
    <property type="component" value="Unassembled WGS sequence"/>
</dbReference>
<evidence type="ECO:0000256" key="3">
    <source>
        <dbReference type="ARBA" id="ARBA00022679"/>
    </source>
</evidence>
<gene>
    <name evidence="17" type="ORF">GBAR_LOCUS19378</name>
</gene>
<evidence type="ECO:0000256" key="8">
    <source>
        <dbReference type="ARBA" id="ARBA00023137"/>
    </source>
</evidence>
<evidence type="ECO:0000256" key="6">
    <source>
        <dbReference type="ARBA" id="ARBA00022840"/>
    </source>
</evidence>
<dbReference type="PROSITE" id="PS51220">
    <property type="entry name" value="NIDO"/>
    <property type="match status" value="1"/>
</dbReference>
<evidence type="ECO:0000256" key="4">
    <source>
        <dbReference type="ARBA" id="ARBA00022741"/>
    </source>
</evidence>
<keyword evidence="8" id="KW-0829">Tyrosine-protein kinase</keyword>
<feature type="domain" description="NIDO" evidence="16">
    <location>
        <begin position="88"/>
        <end position="229"/>
    </location>
</feature>
<keyword evidence="3" id="KW-0808">Transferase</keyword>
<dbReference type="Gene3D" id="1.10.2000.10">
    <property type="entry name" value="Frizzled cysteine-rich domain"/>
    <property type="match status" value="1"/>
</dbReference>
<dbReference type="Gene3D" id="1.10.510.10">
    <property type="entry name" value="Transferase(Phosphotransferase) domain 1"/>
    <property type="match status" value="1"/>
</dbReference>
<dbReference type="PANTHER" id="PTHR24416">
    <property type="entry name" value="TYROSINE-PROTEIN KINASE RECEPTOR"/>
    <property type="match status" value="1"/>
</dbReference>
<dbReference type="InterPro" id="IPR001245">
    <property type="entry name" value="Ser-Thr/Tyr_kinase_cat_dom"/>
</dbReference>
<dbReference type="SMART" id="SM00539">
    <property type="entry name" value="NIDO"/>
    <property type="match status" value="1"/>
</dbReference>
<dbReference type="PROSITE" id="PS00109">
    <property type="entry name" value="PROTEIN_KINASE_TYR"/>
    <property type="match status" value="1"/>
</dbReference>
<evidence type="ECO:0000256" key="5">
    <source>
        <dbReference type="ARBA" id="ARBA00022777"/>
    </source>
</evidence>
<organism evidence="17 18">
    <name type="scientific">Geodia barretti</name>
    <name type="common">Barrett's horny sponge</name>
    <dbReference type="NCBI Taxonomy" id="519541"/>
    <lineage>
        <taxon>Eukaryota</taxon>
        <taxon>Metazoa</taxon>
        <taxon>Porifera</taxon>
        <taxon>Demospongiae</taxon>
        <taxon>Heteroscleromorpha</taxon>
        <taxon>Tetractinellida</taxon>
        <taxon>Astrophorina</taxon>
        <taxon>Geodiidae</taxon>
        <taxon>Geodia</taxon>
    </lineage>
</organism>
<feature type="transmembrane region" description="Helical" evidence="13">
    <location>
        <begin position="435"/>
        <end position="460"/>
    </location>
</feature>
<evidence type="ECO:0000256" key="7">
    <source>
        <dbReference type="ARBA" id="ARBA00023136"/>
    </source>
</evidence>
<dbReference type="SUPFAM" id="SSF56112">
    <property type="entry name" value="Protein kinase-like (PK-like)"/>
    <property type="match status" value="1"/>
</dbReference>
<dbReference type="FunFam" id="1.10.510.10:FF:001512">
    <property type="entry name" value="Receptor tyrosine-protein kinase erbB-2"/>
    <property type="match status" value="1"/>
</dbReference>
<dbReference type="GO" id="GO:0007160">
    <property type="term" value="P:cell-matrix adhesion"/>
    <property type="evidence" value="ECO:0007669"/>
    <property type="project" value="InterPro"/>
</dbReference>
<dbReference type="CDD" id="cd00192">
    <property type="entry name" value="PTKc"/>
    <property type="match status" value="1"/>
</dbReference>
<dbReference type="GO" id="GO:0005886">
    <property type="term" value="C:plasma membrane"/>
    <property type="evidence" value="ECO:0007669"/>
    <property type="project" value="TreeGrafter"/>
</dbReference>
<dbReference type="GO" id="GO:0050793">
    <property type="term" value="P:regulation of developmental process"/>
    <property type="evidence" value="ECO:0007669"/>
    <property type="project" value="UniProtKB-ARBA"/>
</dbReference>
<keyword evidence="9" id="KW-1015">Disulfide bond</keyword>
<comment type="caution">
    <text evidence="11">Lacks conserved residue(s) required for the propagation of feature annotation.</text>
</comment>
<evidence type="ECO:0000259" key="16">
    <source>
        <dbReference type="PROSITE" id="PS51220"/>
    </source>
</evidence>
<dbReference type="InterPro" id="IPR008266">
    <property type="entry name" value="Tyr_kinase_AS"/>
</dbReference>
<evidence type="ECO:0000256" key="10">
    <source>
        <dbReference type="ARBA" id="ARBA00051243"/>
    </source>
</evidence>
<feature type="binding site" evidence="12">
    <location>
        <position position="552"/>
    </location>
    <ligand>
        <name>ATP</name>
        <dbReference type="ChEBI" id="CHEBI:30616"/>
    </ligand>
</feature>
<keyword evidence="13" id="KW-0812">Transmembrane</keyword>
<dbReference type="GO" id="GO:0005524">
    <property type="term" value="F:ATP binding"/>
    <property type="evidence" value="ECO:0007669"/>
    <property type="project" value="UniProtKB-UniRule"/>
</dbReference>
<feature type="domain" description="Protein kinase" evidence="14">
    <location>
        <begin position="519"/>
        <end position="780"/>
    </location>
</feature>
<dbReference type="InterPro" id="IPR020067">
    <property type="entry name" value="Frizzled_dom"/>
</dbReference>
<dbReference type="InterPro" id="IPR003886">
    <property type="entry name" value="NIDO_dom"/>
</dbReference>
<keyword evidence="18" id="KW-1185">Reference proteome</keyword>
<dbReference type="GO" id="GO:0048468">
    <property type="term" value="P:cell development"/>
    <property type="evidence" value="ECO:0007669"/>
    <property type="project" value="UniProtKB-ARBA"/>
</dbReference>
<name>A0AA35X1J3_GEOBA</name>
<dbReference type="Pfam" id="PF06119">
    <property type="entry name" value="NIDO"/>
    <property type="match status" value="1"/>
</dbReference>
<dbReference type="InterPro" id="IPR000719">
    <property type="entry name" value="Prot_kinase_dom"/>
</dbReference>
<dbReference type="GO" id="GO:0004714">
    <property type="term" value="F:transmembrane receptor protein tyrosine kinase activity"/>
    <property type="evidence" value="ECO:0007669"/>
    <property type="project" value="UniProtKB-EC"/>
</dbReference>
<dbReference type="EMBL" id="CASHTH010002730">
    <property type="protein sequence ID" value="CAI8034407.1"/>
    <property type="molecule type" value="Genomic_DNA"/>
</dbReference>
<dbReference type="InterPro" id="IPR050122">
    <property type="entry name" value="RTK"/>
</dbReference>
<comment type="catalytic activity">
    <reaction evidence="10">
        <text>L-tyrosyl-[protein] + ATP = O-phospho-L-tyrosyl-[protein] + ADP + H(+)</text>
        <dbReference type="Rhea" id="RHEA:10596"/>
        <dbReference type="Rhea" id="RHEA-COMP:10136"/>
        <dbReference type="Rhea" id="RHEA-COMP:20101"/>
        <dbReference type="ChEBI" id="CHEBI:15378"/>
        <dbReference type="ChEBI" id="CHEBI:30616"/>
        <dbReference type="ChEBI" id="CHEBI:46858"/>
        <dbReference type="ChEBI" id="CHEBI:61978"/>
        <dbReference type="ChEBI" id="CHEBI:456216"/>
        <dbReference type="EC" id="2.7.10.1"/>
    </reaction>
</comment>
<dbReference type="PANTHER" id="PTHR24416:SF617">
    <property type="entry name" value="RET ONCOGENE, ISOFORM A"/>
    <property type="match status" value="1"/>
</dbReference>
<keyword evidence="6 12" id="KW-0067">ATP-binding</keyword>
<evidence type="ECO:0000256" key="11">
    <source>
        <dbReference type="PROSITE-ProRule" id="PRU00090"/>
    </source>
</evidence>
<dbReference type="GO" id="GO:0043235">
    <property type="term" value="C:receptor complex"/>
    <property type="evidence" value="ECO:0007669"/>
    <property type="project" value="TreeGrafter"/>
</dbReference>
<dbReference type="SMART" id="SM00219">
    <property type="entry name" value="TyrKc"/>
    <property type="match status" value="1"/>
</dbReference>
<dbReference type="PROSITE" id="PS50011">
    <property type="entry name" value="PROTEIN_KINASE_DOM"/>
    <property type="match status" value="1"/>
</dbReference>
<evidence type="ECO:0000259" key="15">
    <source>
        <dbReference type="PROSITE" id="PS50038"/>
    </source>
</evidence>
<keyword evidence="17" id="KW-0675">Receptor</keyword>
<feature type="domain" description="FZ" evidence="15">
    <location>
        <begin position="267"/>
        <end position="411"/>
    </location>
</feature>
<dbReference type="InterPro" id="IPR011009">
    <property type="entry name" value="Kinase-like_dom_sf"/>
</dbReference>
<dbReference type="InterPro" id="IPR020635">
    <property type="entry name" value="Tyr_kinase_cat_dom"/>
</dbReference>
<accession>A0AA35X1J3</accession>
<evidence type="ECO:0000256" key="9">
    <source>
        <dbReference type="ARBA" id="ARBA00023157"/>
    </source>
</evidence>
<dbReference type="Pfam" id="PF07714">
    <property type="entry name" value="PK_Tyr_Ser-Thr"/>
    <property type="match status" value="1"/>
</dbReference>
<protein>
    <submittedName>
        <fullName evidence="17">Tyrosine-protein kinase receptor TYRO3</fullName>
    </submittedName>
</protein>
<sequence length="780" mass="87613">MLTLLLLLSSGVRAISLSDFYPFGTEANDSVLPQGDDGSSSPISLSQRFTLFGKLYSVIHVNINGNISPGVPFTSSHLDEVSFPTISPYRLDVDTRGVDGGHIWYRQTTESILLDQALSHVQIVYPSVFSLDYLFIATWDHVGYFEMHTEQNNTFQCVIAVDGDHTYAIYLYGLIQSSRGGQALAGYSAGSNGNSSYTIPGSLSRDILRITSTTNIECPGVWVFRLDEEELFVPEKETCDLVFDVENPPVCNKTDTYLQLPSYGCAQRYGSCVQFKANFETICDDFYEPDVDYIYVPHNRSDGSFSDLINQITVYGQLMLEPLQECKEIALHILCHYYLPPCGRQKQFTPPTAVCSEQCRLLPQLCPNEWAMVLEQFELNRIIIENVGLQLIDCDFPGKYLTPLPHCCTELSLNISYSNTSITTDGRRRPSSNAVYYYIVAFLFGACGIVALIFITLILLKRRLKQRRIRRVKVENSLEATAPKLDIEVRGETGTISTMLSEVIQEMSENMLLIPGSSITTGVIIGEGESGIVYRAILHGWKGYYHDIVAVKTLKGLFTSSDLRKIAQESQIMANFDHPNVIKLLGLSISKNNSLFVVMPLMAQGSLQSYLRKNRSSLTIEDEDMVEERSSRLLSMCLQVAKGMEYLASQKFIHRDLAARNCMIDLNNVIKVADFGLTEDIYARNYFRQVSTQEDGDVPVKLPVKWMALESLNDGVFSEKTDVWSFGVTCWEVFSLGRNPYPGVDPFSLIRYLESGERLDKPLNAACSQEIYDMMRGVLE</sequence>
<keyword evidence="4 12" id="KW-0547">Nucleotide-binding</keyword>
<proteinExistence type="predicted"/>
<evidence type="ECO:0000256" key="12">
    <source>
        <dbReference type="PROSITE-ProRule" id="PRU10141"/>
    </source>
</evidence>